<name>A0A195FB56_9HYME</name>
<feature type="compositionally biased region" description="Basic and acidic residues" evidence="1">
    <location>
        <begin position="55"/>
        <end position="64"/>
    </location>
</feature>
<gene>
    <name evidence="2" type="ORF">ALC56_08054</name>
</gene>
<dbReference type="AlphaFoldDB" id="A0A195FB56"/>
<evidence type="ECO:0000313" key="2">
    <source>
        <dbReference type="EMBL" id="KYN37855.1"/>
    </source>
</evidence>
<dbReference type="Proteomes" id="UP000078541">
    <property type="component" value="Unassembled WGS sequence"/>
</dbReference>
<organism evidence="2 3">
    <name type="scientific">Trachymyrmex septentrionalis</name>
    <dbReference type="NCBI Taxonomy" id="34720"/>
    <lineage>
        <taxon>Eukaryota</taxon>
        <taxon>Metazoa</taxon>
        <taxon>Ecdysozoa</taxon>
        <taxon>Arthropoda</taxon>
        <taxon>Hexapoda</taxon>
        <taxon>Insecta</taxon>
        <taxon>Pterygota</taxon>
        <taxon>Neoptera</taxon>
        <taxon>Endopterygota</taxon>
        <taxon>Hymenoptera</taxon>
        <taxon>Apocrita</taxon>
        <taxon>Aculeata</taxon>
        <taxon>Formicoidea</taxon>
        <taxon>Formicidae</taxon>
        <taxon>Myrmicinae</taxon>
        <taxon>Trachymyrmex</taxon>
    </lineage>
</organism>
<feature type="region of interest" description="Disordered" evidence="1">
    <location>
        <begin position="55"/>
        <end position="113"/>
    </location>
</feature>
<sequence length="128" mass="14215">MSDVPQTVAENAMSASAMEHHVMDILNPGLHHHDLLQSYVRVEVCSDSKQDPEEFEEPCKEVHSSKHLTALSGDKARYAHDKGKKGNDRKEKQGPDTAIESRRESDASVTAKAVGRKRCTPIRIAQLL</sequence>
<keyword evidence="3" id="KW-1185">Reference proteome</keyword>
<evidence type="ECO:0000313" key="3">
    <source>
        <dbReference type="Proteomes" id="UP000078541"/>
    </source>
</evidence>
<proteinExistence type="predicted"/>
<accession>A0A195FB56</accession>
<protein>
    <submittedName>
        <fullName evidence="2">Uncharacterized protein</fullName>
    </submittedName>
</protein>
<feature type="compositionally biased region" description="Basic and acidic residues" evidence="1">
    <location>
        <begin position="74"/>
        <end position="106"/>
    </location>
</feature>
<evidence type="ECO:0000256" key="1">
    <source>
        <dbReference type="SAM" id="MobiDB-lite"/>
    </source>
</evidence>
<dbReference type="EMBL" id="KQ981693">
    <property type="protein sequence ID" value="KYN37855.1"/>
    <property type="molecule type" value="Genomic_DNA"/>
</dbReference>
<reference evidence="2 3" key="1">
    <citation type="submission" date="2016-03" db="EMBL/GenBank/DDBJ databases">
        <title>Trachymyrmex septentrionalis WGS genome.</title>
        <authorList>
            <person name="Nygaard S."/>
            <person name="Hu H."/>
            <person name="Boomsma J."/>
            <person name="Zhang G."/>
        </authorList>
    </citation>
    <scope>NUCLEOTIDE SEQUENCE [LARGE SCALE GENOMIC DNA]</scope>
    <source>
        <strain evidence="2">Tsep2-gDNA-1</strain>
        <tissue evidence="2">Whole body</tissue>
    </source>
</reference>